<dbReference type="GO" id="GO:0010389">
    <property type="term" value="P:regulation of G2/M transition of mitotic cell cycle"/>
    <property type="evidence" value="ECO:0007669"/>
    <property type="project" value="TreeGrafter"/>
</dbReference>
<dbReference type="SMR" id="A0A482WZ40"/>
<dbReference type="GO" id="GO:0005634">
    <property type="term" value="C:nucleus"/>
    <property type="evidence" value="ECO:0007669"/>
    <property type="project" value="TreeGrafter"/>
</dbReference>
<evidence type="ECO:0000259" key="8">
    <source>
        <dbReference type="PROSITE" id="PS50011"/>
    </source>
</evidence>
<dbReference type="Proteomes" id="UP000291343">
    <property type="component" value="Unassembled WGS sequence"/>
</dbReference>
<feature type="region of interest" description="Disordered" evidence="7">
    <location>
        <begin position="1"/>
        <end position="40"/>
    </location>
</feature>
<keyword evidence="3" id="KW-0808">Transferase</keyword>
<evidence type="ECO:0000313" key="9">
    <source>
        <dbReference type="EMBL" id="RZF38794.1"/>
    </source>
</evidence>
<dbReference type="GO" id="GO:0005737">
    <property type="term" value="C:cytoplasm"/>
    <property type="evidence" value="ECO:0007669"/>
    <property type="project" value="TreeGrafter"/>
</dbReference>
<dbReference type="GO" id="GO:0010468">
    <property type="term" value="P:regulation of gene expression"/>
    <property type="evidence" value="ECO:0007669"/>
    <property type="project" value="TreeGrafter"/>
</dbReference>
<organism evidence="9 10">
    <name type="scientific">Laodelphax striatellus</name>
    <name type="common">Small brown planthopper</name>
    <name type="synonym">Delphax striatella</name>
    <dbReference type="NCBI Taxonomy" id="195883"/>
    <lineage>
        <taxon>Eukaryota</taxon>
        <taxon>Metazoa</taxon>
        <taxon>Ecdysozoa</taxon>
        <taxon>Arthropoda</taxon>
        <taxon>Hexapoda</taxon>
        <taxon>Insecta</taxon>
        <taxon>Pterygota</taxon>
        <taxon>Neoptera</taxon>
        <taxon>Paraneoptera</taxon>
        <taxon>Hemiptera</taxon>
        <taxon>Auchenorrhyncha</taxon>
        <taxon>Fulgoroidea</taxon>
        <taxon>Delphacidae</taxon>
        <taxon>Criomorphinae</taxon>
        <taxon>Laodelphax</taxon>
    </lineage>
</organism>
<name>A0A482WZ40_LAOST</name>
<dbReference type="GO" id="GO:0000082">
    <property type="term" value="P:G1/S transition of mitotic cell cycle"/>
    <property type="evidence" value="ECO:0007669"/>
    <property type="project" value="TreeGrafter"/>
</dbReference>
<comment type="similarity">
    <text evidence="1">Belongs to the protein kinase superfamily. CMGC Ser/Thr protein kinase family. CDC2/CDKX subfamily.</text>
</comment>
<dbReference type="InParanoid" id="A0A482WZ40"/>
<keyword evidence="6" id="KW-0067">ATP-binding</keyword>
<dbReference type="PROSITE" id="PS50011">
    <property type="entry name" value="PROTEIN_KINASE_DOM"/>
    <property type="match status" value="1"/>
</dbReference>
<dbReference type="OrthoDB" id="204883at2759"/>
<evidence type="ECO:0000256" key="3">
    <source>
        <dbReference type="ARBA" id="ARBA00022679"/>
    </source>
</evidence>
<feature type="domain" description="Protein kinase" evidence="8">
    <location>
        <begin position="58"/>
        <end position="346"/>
    </location>
</feature>
<dbReference type="InterPro" id="IPR008271">
    <property type="entry name" value="Ser/Thr_kinase_AS"/>
</dbReference>
<reference evidence="9 10" key="1">
    <citation type="journal article" date="2017" name="Gigascience">
        <title>Genome sequence of the small brown planthopper, Laodelphax striatellus.</title>
        <authorList>
            <person name="Zhu J."/>
            <person name="Jiang F."/>
            <person name="Wang X."/>
            <person name="Yang P."/>
            <person name="Bao Y."/>
            <person name="Zhao W."/>
            <person name="Wang W."/>
            <person name="Lu H."/>
            <person name="Wang Q."/>
            <person name="Cui N."/>
            <person name="Li J."/>
            <person name="Chen X."/>
            <person name="Luo L."/>
            <person name="Yu J."/>
            <person name="Kang L."/>
            <person name="Cui F."/>
        </authorList>
    </citation>
    <scope>NUCLEOTIDE SEQUENCE [LARGE SCALE GENOMIC DNA]</scope>
    <source>
        <strain evidence="9">Lst14</strain>
    </source>
</reference>
<dbReference type="InterPro" id="IPR000719">
    <property type="entry name" value="Prot_kinase_dom"/>
</dbReference>
<dbReference type="PROSITE" id="PS00108">
    <property type="entry name" value="PROTEIN_KINASE_ST"/>
    <property type="match status" value="1"/>
</dbReference>
<dbReference type="PANTHER" id="PTHR24056">
    <property type="entry name" value="CELL DIVISION PROTEIN KINASE"/>
    <property type="match status" value="1"/>
</dbReference>
<sequence length="366" mass="41495">MAGHLSPTPPKTPAPGASTSKQARATTSKKPLTLHHTTIPPPHLAYVDELPTSSIDKYMVIDGIAKGGYGNVYEVRVKNKILRRWALKKKNREPLLKITNPERREIHALRNIKNEVNVIELADIVGEPGMLSPVFELCSMDLFHLVFNNPFEISRENKLSIVKQLLNGLKAVHFRGFIHRDVKPSNVLINRHGIVKLADFGGSIDTQHERQTHSKVVTNGYRAPELLLGDINYTNRIDIWSAGVVVAEMWLRHYWIRGVSEHQQLAEIFGFCGFPTDKEWPDMRFLPEFPTVKRKFPHFQCSDAARRFGEIFGVGEDKAVDFMLHVMQLDPKKRISADEALAHPFLEGVKDDVKSILDNPDLDTFC</sequence>
<evidence type="ECO:0000256" key="7">
    <source>
        <dbReference type="SAM" id="MobiDB-lite"/>
    </source>
</evidence>
<evidence type="ECO:0000256" key="4">
    <source>
        <dbReference type="ARBA" id="ARBA00022741"/>
    </source>
</evidence>
<dbReference type="EMBL" id="QKKF02021700">
    <property type="protein sequence ID" value="RZF38794.1"/>
    <property type="molecule type" value="Genomic_DNA"/>
</dbReference>
<dbReference type="SMART" id="SM00220">
    <property type="entry name" value="S_TKc"/>
    <property type="match status" value="1"/>
</dbReference>
<keyword evidence="5" id="KW-0418">Kinase</keyword>
<keyword evidence="2" id="KW-0723">Serine/threonine-protein kinase</keyword>
<dbReference type="STRING" id="195883.A0A482WZ40"/>
<proteinExistence type="inferred from homology"/>
<evidence type="ECO:0000256" key="6">
    <source>
        <dbReference type="ARBA" id="ARBA00022840"/>
    </source>
</evidence>
<dbReference type="InterPro" id="IPR050108">
    <property type="entry name" value="CDK"/>
</dbReference>
<evidence type="ECO:0000313" key="10">
    <source>
        <dbReference type="Proteomes" id="UP000291343"/>
    </source>
</evidence>
<dbReference type="Gene3D" id="1.10.510.10">
    <property type="entry name" value="Transferase(Phosphotransferase) domain 1"/>
    <property type="match status" value="1"/>
</dbReference>
<dbReference type="GO" id="GO:0000307">
    <property type="term" value="C:cyclin-dependent protein kinase holoenzyme complex"/>
    <property type="evidence" value="ECO:0007669"/>
    <property type="project" value="TreeGrafter"/>
</dbReference>
<keyword evidence="10" id="KW-1185">Reference proteome</keyword>
<dbReference type="InterPro" id="IPR011009">
    <property type="entry name" value="Kinase-like_dom_sf"/>
</dbReference>
<accession>A0A482WZ40</accession>
<dbReference type="GO" id="GO:0030332">
    <property type="term" value="F:cyclin binding"/>
    <property type="evidence" value="ECO:0007669"/>
    <property type="project" value="TreeGrafter"/>
</dbReference>
<protein>
    <recommendedName>
        <fullName evidence="8">Protein kinase domain-containing protein</fullName>
    </recommendedName>
</protein>
<dbReference type="PANTHER" id="PTHR24056:SF537">
    <property type="entry name" value="KINASE, PUTATIVE-RELATED"/>
    <property type="match status" value="1"/>
</dbReference>
<keyword evidence="4" id="KW-0547">Nucleotide-binding</keyword>
<dbReference type="GO" id="GO:0007165">
    <property type="term" value="P:signal transduction"/>
    <property type="evidence" value="ECO:0007669"/>
    <property type="project" value="TreeGrafter"/>
</dbReference>
<dbReference type="Gene3D" id="3.30.200.20">
    <property type="entry name" value="Phosphorylase Kinase, domain 1"/>
    <property type="match status" value="1"/>
</dbReference>
<evidence type="ECO:0000256" key="1">
    <source>
        <dbReference type="ARBA" id="ARBA00006485"/>
    </source>
</evidence>
<dbReference type="GO" id="GO:0005524">
    <property type="term" value="F:ATP binding"/>
    <property type="evidence" value="ECO:0007669"/>
    <property type="project" value="UniProtKB-KW"/>
</dbReference>
<dbReference type="AlphaFoldDB" id="A0A482WZ40"/>
<evidence type="ECO:0000256" key="2">
    <source>
        <dbReference type="ARBA" id="ARBA00022527"/>
    </source>
</evidence>
<feature type="compositionally biased region" description="Polar residues" evidence="7">
    <location>
        <begin position="17"/>
        <end position="30"/>
    </location>
</feature>
<dbReference type="GO" id="GO:0004693">
    <property type="term" value="F:cyclin-dependent protein serine/threonine kinase activity"/>
    <property type="evidence" value="ECO:0007669"/>
    <property type="project" value="TreeGrafter"/>
</dbReference>
<gene>
    <name evidence="9" type="ORF">LSTR_LSTR008164</name>
</gene>
<dbReference type="SUPFAM" id="SSF56112">
    <property type="entry name" value="Protein kinase-like (PK-like)"/>
    <property type="match status" value="1"/>
</dbReference>
<dbReference type="Pfam" id="PF00069">
    <property type="entry name" value="Pkinase"/>
    <property type="match status" value="1"/>
</dbReference>
<dbReference type="FunFam" id="1.10.510.10:FF:000624">
    <property type="entry name" value="Mitogen-activated protein kinase"/>
    <property type="match status" value="1"/>
</dbReference>
<evidence type="ECO:0000256" key="5">
    <source>
        <dbReference type="ARBA" id="ARBA00022777"/>
    </source>
</evidence>
<comment type="caution">
    <text evidence="9">The sequence shown here is derived from an EMBL/GenBank/DDBJ whole genome shotgun (WGS) entry which is preliminary data.</text>
</comment>